<comment type="caution">
    <text evidence="3">The sequence shown here is derived from an EMBL/GenBank/DDBJ whole genome shotgun (WGS) entry which is preliminary data.</text>
</comment>
<dbReference type="EMBL" id="JAWQEG010000664">
    <property type="protein sequence ID" value="KAK3886864.1"/>
    <property type="molecule type" value="Genomic_DNA"/>
</dbReference>
<sequence length="88" mass="10231">MLKLEVSVHTVRRRLHAQRRHHRTPAQKQALNEEHRANRLLFAEEYVDKDLQFWGRVIFSDEKHLTPQHMAGNVAGGGIIRGKKPSTE</sequence>
<evidence type="ECO:0000256" key="1">
    <source>
        <dbReference type="SAM" id="MobiDB-lite"/>
    </source>
</evidence>
<evidence type="ECO:0000313" key="3">
    <source>
        <dbReference type="EMBL" id="KAK3886864.1"/>
    </source>
</evidence>
<accession>A0AAE1G7T1</accession>
<dbReference type="GO" id="GO:0015074">
    <property type="term" value="P:DNA integration"/>
    <property type="evidence" value="ECO:0007669"/>
    <property type="project" value="InterPro"/>
</dbReference>
<evidence type="ECO:0000313" key="4">
    <source>
        <dbReference type="Proteomes" id="UP001286313"/>
    </source>
</evidence>
<evidence type="ECO:0000259" key="2">
    <source>
        <dbReference type="Pfam" id="PF01498"/>
    </source>
</evidence>
<dbReference type="AlphaFoldDB" id="A0AAE1G7T1"/>
<dbReference type="Proteomes" id="UP001286313">
    <property type="component" value="Unassembled WGS sequence"/>
</dbReference>
<protein>
    <recommendedName>
        <fullName evidence="2">Transposase Tc1-like domain-containing protein</fullName>
    </recommendedName>
</protein>
<dbReference type="InterPro" id="IPR002492">
    <property type="entry name" value="Transposase_Tc1-like"/>
</dbReference>
<name>A0AAE1G7T1_PETCI</name>
<feature type="region of interest" description="Disordered" evidence="1">
    <location>
        <begin position="68"/>
        <end position="88"/>
    </location>
</feature>
<reference evidence="3" key="1">
    <citation type="submission" date="2023-10" db="EMBL/GenBank/DDBJ databases">
        <title>Genome assemblies of two species of porcelain crab, Petrolisthes cinctipes and Petrolisthes manimaculis (Anomura: Porcellanidae).</title>
        <authorList>
            <person name="Angst P."/>
        </authorList>
    </citation>
    <scope>NUCLEOTIDE SEQUENCE</scope>
    <source>
        <strain evidence="3">PB745_01</strain>
        <tissue evidence="3">Gill</tissue>
    </source>
</reference>
<dbReference type="GO" id="GO:0006313">
    <property type="term" value="P:DNA transposition"/>
    <property type="evidence" value="ECO:0007669"/>
    <property type="project" value="InterPro"/>
</dbReference>
<dbReference type="GO" id="GO:0003677">
    <property type="term" value="F:DNA binding"/>
    <property type="evidence" value="ECO:0007669"/>
    <property type="project" value="InterPro"/>
</dbReference>
<organism evidence="3 4">
    <name type="scientific">Petrolisthes cinctipes</name>
    <name type="common">Flat porcelain crab</name>
    <dbReference type="NCBI Taxonomy" id="88211"/>
    <lineage>
        <taxon>Eukaryota</taxon>
        <taxon>Metazoa</taxon>
        <taxon>Ecdysozoa</taxon>
        <taxon>Arthropoda</taxon>
        <taxon>Crustacea</taxon>
        <taxon>Multicrustacea</taxon>
        <taxon>Malacostraca</taxon>
        <taxon>Eumalacostraca</taxon>
        <taxon>Eucarida</taxon>
        <taxon>Decapoda</taxon>
        <taxon>Pleocyemata</taxon>
        <taxon>Anomura</taxon>
        <taxon>Galatheoidea</taxon>
        <taxon>Porcellanidae</taxon>
        <taxon>Petrolisthes</taxon>
    </lineage>
</organism>
<gene>
    <name evidence="3" type="ORF">Pcinc_008977</name>
</gene>
<dbReference type="Pfam" id="PF01498">
    <property type="entry name" value="HTH_Tnp_Tc3_2"/>
    <property type="match status" value="1"/>
</dbReference>
<feature type="domain" description="Transposase Tc1-like" evidence="2">
    <location>
        <begin position="4"/>
        <end position="48"/>
    </location>
</feature>
<dbReference type="Gene3D" id="3.30.420.10">
    <property type="entry name" value="Ribonuclease H-like superfamily/Ribonuclease H"/>
    <property type="match status" value="1"/>
</dbReference>
<keyword evidence="4" id="KW-1185">Reference proteome</keyword>
<dbReference type="InterPro" id="IPR036397">
    <property type="entry name" value="RNaseH_sf"/>
</dbReference>
<proteinExistence type="predicted"/>